<dbReference type="PANTHER" id="PTHR33495">
    <property type="entry name" value="ANTI-SIGMA FACTOR ANTAGONIST TM_1081-RELATED-RELATED"/>
    <property type="match status" value="1"/>
</dbReference>
<protein>
    <submittedName>
        <fullName evidence="3">Anti-sigma-factor antagonist</fullName>
    </submittedName>
</protein>
<dbReference type="Gene3D" id="3.30.750.24">
    <property type="entry name" value="STAS domain"/>
    <property type="match status" value="1"/>
</dbReference>
<keyword evidence="4" id="KW-1185">Reference proteome</keyword>
<proteinExistence type="inferred from homology"/>
<dbReference type="KEGG" id="mbn:Mboo_1159"/>
<organism evidence="3 4">
    <name type="scientific">Methanoregula boonei (strain DSM 21154 / JCM 14090 / 6A8)</name>
    <dbReference type="NCBI Taxonomy" id="456442"/>
    <lineage>
        <taxon>Archaea</taxon>
        <taxon>Methanobacteriati</taxon>
        <taxon>Methanobacteriota</taxon>
        <taxon>Stenosarchaea group</taxon>
        <taxon>Methanomicrobia</taxon>
        <taxon>Methanomicrobiales</taxon>
        <taxon>Methanoregulaceae</taxon>
        <taxon>Methanoregula</taxon>
    </lineage>
</organism>
<name>A7I7G6_METB6</name>
<dbReference type="PROSITE" id="PS50801">
    <property type="entry name" value="STAS"/>
    <property type="match status" value="1"/>
</dbReference>
<dbReference type="Pfam" id="PF01740">
    <property type="entry name" value="STAS"/>
    <property type="match status" value="1"/>
</dbReference>
<evidence type="ECO:0000313" key="4">
    <source>
        <dbReference type="Proteomes" id="UP000002408"/>
    </source>
</evidence>
<dbReference type="GO" id="GO:0043856">
    <property type="term" value="F:anti-sigma factor antagonist activity"/>
    <property type="evidence" value="ECO:0007669"/>
    <property type="project" value="InterPro"/>
</dbReference>
<dbReference type="RefSeq" id="WP_012106705.1">
    <property type="nucleotide sequence ID" value="NC_009712.1"/>
</dbReference>
<dbReference type="HOGENOM" id="CLU_115403_9_2_2"/>
<sequence length="121" mass="12699">MDLPETTFTLTVAKHDTAAILSVKGRIDATTAGEFEGAINSHIGMGERQIILDLSGLAYISSGGLRVLLATAKKLHSNGDRFVLCGLSVEVQKVMNLAGFTTIFSIYATVSDALAAVSSPK</sequence>
<dbReference type="AlphaFoldDB" id="A7I7G6"/>
<accession>A7I7G6</accession>
<evidence type="ECO:0000256" key="1">
    <source>
        <dbReference type="ARBA" id="ARBA00009013"/>
    </source>
</evidence>
<dbReference type="CDD" id="cd07043">
    <property type="entry name" value="STAS_anti-anti-sigma_factors"/>
    <property type="match status" value="1"/>
</dbReference>
<dbReference type="InterPro" id="IPR036513">
    <property type="entry name" value="STAS_dom_sf"/>
</dbReference>
<dbReference type="OrthoDB" id="70392at2157"/>
<reference evidence="4" key="1">
    <citation type="journal article" date="2015" name="Microbiology">
        <title>Genome of Methanoregula boonei 6A8 reveals adaptations to oligotrophic peatland environments.</title>
        <authorList>
            <person name="Braeuer S."/>
            <person name="Cadillo-Quiroz H."/>
            <person name="Kyrpides N."/>
            <person name="Woyke T."/>
            <person name="Goodwin L."/>
            <person name="Detter C."/>
            <person name="Podell S."/>
            <person name="Yavitt J.B."/>
            <person name="Zinder S.H."/>
        </authorList>
    </citation>
    <scope>NUCLEOTIDE SEQUENCE [LARGE SCALE GENOMIC DNA]</scope>
    <source>
        <strain evidence="4">DSM 21154 / JCM 14090 / 6A8</strain>
    </source>
</reference>
<dbReference type="PANTHER" id="PTHR33495:SF2">
    <property type="entry name" value="ANTI-SIGMA FACTOR ANTAGONIST TM_1081-RELATED"/>
    <property type="match status" value="1"/>
</dbReference>
<gene>
    <name evidence="3" type="ordered locus">Mboo_1159</name>
</gene>
<evidence type="ECO:0000259" key="2">
    <source>
        <dbReference type="PROSITE" id="PS50801"/>
    </source>
</evidence>
<dbReference type="GeneID" id="5409877"/>
<dbReference type="Proteomes" id="UP000002408">
    <property type="component" value="Chromosome"/>
</dbReference>
<dbReference type="EMBL" id="CP000780">
    <property type="protein sequence ID" value="ABS55677.1"/>
    <property type="molecule type" value="Genomic_DNA"/>
</dbReference>
<dbReference type="NCBIfam" id="TIGR00377">
    <property type="entry name" value="ant_ant_sig"/>
    <property type="match status" value="1"/>
</dbReference>
<dbReference type="InterPro" id="IPR003658">
    <property type="entry name" value="Anti-sigma_ant"/>
</dbReference>
<dbReference type="SUPFAM" id="SSF52091">
    <property type="entry name" value="SpoIIaa-like"/>
    <property type="match status" value="1"/>
</dbReference>
<evidence type="ECO:0000313" key="3">
    <source>
        <dbReference type="EMBL" id="ABS55677.1"/>
    </source>
</evidence>
<dbReference type="STRING" id="456442.Mboo_1159"/>
<feature type="domain" description="STAS" evidence="2">
    <location>
        <begin position="8"/>
        <end position="117"/>
    </location>
</feature>
<dbReference type="eggNOG" id="arCOG06891">
    <property type="taxonomic scope" value="Archaea"/>
</dbReference>
<dbReference type="InterPro" id="IPR002645">
    <property type="entry name" value="STAS_dom"/>
</dbReference>
<comment type="similarity">
    <text evidence="1">Belongs to the anti-sigma-factor antagonist family.</text>
</comment>